<dbReference type="InterPro" id="IPR007646">
    <property type="entry name" value="RNA_pol_Rpb2_4"/>
</dbReference>
<organism evidence="9">
    <name type="scientific">Tanacetum cinerariifolium</name>
    <name type="common">Dalmatian daisy</name>
    <name type="synonym">Chrysanthemum cinerariifolium</name>
    <dbReference type="NCBI Taxonomy" id="118510"/>
    <lineage>
        <taxon>Eukaryota</taxon>
        <taxon>Viridiplantae</taxon>
        <taxon>Streptophyta</taxon>
        <taxon>Embryophyta</taxon>
        <taxon>Tracheophyta</taxon>
        <taxon>Spermatophyta</taxon>
        <taxon>Magnoliopsida</taxon>
        <taxon>eudicotyledons</taxon>
        <taxon>Gunneridae</taxon>
        <taxon>Pentapetalae</taxon>
        <taxon>asterids</taxon>
        <taxon>campanulids</taxon>
        <taxon>Asterales</taxon>
        <taxon>Asteraceae</taxon>
        <taxon>Asteroideae</taxon>
        <taxon>Anthemideae</taxon>
        <taxon>Anthemidinae</taxon>
        <taxon>Tanacetum</taxon>
    </lineage>
</organism>
<dbReference type="Pfam" id="PF04566">
    <property type="entry name" value="RNA_pol_Rpb2_4"/>
    <property type="match status" value="1"/>
</dbReference>
<dbReference type="GO" id="GO:0032549">
    <property type="term" value="F:ribonucleoside binding"/>
    <property type="evidence" value="ECO:0007669"/>
    <property type="project" value="InterPro"/>
</dbReference>
<comment type="similarity">
    <text evidence="1">Belongs to the RNA polymerase beta chain family.</text>
</comment>
<gene>
    <name evidence="9" type="ORF">Tci_021740</name>
</gene>
<dbReference type="Pfam" id="PF04567">
    <property type="entry name" value="RNA_pol_Rpb2_5"/>
    <property type="match status" value="1"/>
</dbReference>
<evidence type="ECO:0000256" key="1">
    <source>
        <dbReference type="ARBA" id="ARBA00006835"/>
    </source>
</evidence>
<protein>
    <recommendedName>
        <fullName evidence="2">DNA-directed RNA polymerase</fullName>
        <ecNumber evidence="2">2.7.7.6</ecNumber>
    </recommendedName>
</protein>
<evidence type="ECO:0000313" key="9">
    <source>
        <dbReference type="EMBL" id="GEU49762.1"/>
    </source>
</evidence>
<dbReference type="SUPFAM" id="SSF64484">
    <property type="entry name" value="beta and beta-prime subunits of DNA dependent RNA-polymerase"/>
    <property type="match status" value="1"/>
</dbReference>
<feature type="domain" description="RNA polymerase Rpb2" evidence="7">
    <location>
        <begin position="16"/>
        <end position="77"/>
    </location>
</feature>
<evidence type="ECO:0000256" key="5">
    <source>
        <dbReference type="ARBA" id="ARBA00022695"/>
    </source>
</evidence>
<dbReference type="InterPro" id="IPR015712">
    <property type="entry name" value="DNA-dir_RNA_pol_su2"/>
</dbReference>
<dbReference type="GO" id="GO:0003677">
    <property type="term" value="F:DNA binding"/>
    <property type="evidence" value="ECO:0007669"/>
    <property type="project" value="InterPro"/>
</dbReference>
<dbReference type="Gene3D" id="3.90.1070.20">
    <property type="match status" value="1"/>
</dbReference>
<accession>A0A6L2KMD3</accession>
<dbReference type="AlphaFoldDB" id="A0A6L2KMD3"/>
<keyword evidence="6" id="KW-0804">Transcription</keyword>
<evidence type="ECO:0000256" key="3">
    <source>
        <dbReference type="ARBA" id="ARBA00022478"/>
    </source>
</evidence>
<evidence type="ECO:0000259" key="7">
    <source>
        <dbReference type="Pfam" id="PF04566"/>
    </source>
</evidence>
<feature type="non-terminal residue" evidence="9">
    <location>
        <position position="1"/>
    </location>
</feature>
<comment type="caution">
    <text evidence="9">The sequence shown here is derived from an EMBL/GenBank/DDBJ whole genome shotgun (WGS) entry which is preliminary data.</text>
</comment>
<evidence type="ECO:0000256" key="4">
    <source>
        <dbReference type="ARBA" id="ARBA00022679"/>
    </source>
</evidence>
<dbReference type="GO" id="GO:0006351">
    <property type="term" value="P:DNA-templated transcription"/>
    <property type="evidence" value="ECO:0007669"/>
    <property type="project" value="InterPro"/>
</dbReference>
<dbReference type="EMBL" id="BKCJ010002612">
    <property type="protein sequence ID" value="GEU49762.1"/>
    <property type="molecule type" value="Genomic_DNA"/>
</dbReference>
<evidence type="ECO:0000259" key="8">
    <source>
        <dbReference type="Pfam" id="PF04567"/>
    </source>
</evidence>
<dbReference type="PANTHER" id="PTHR20856">
    <property type="entry name" value="DNA-DIRECTED RNA POLYMERASE I SUBUNIT 2"/>
    <property type="match status" value="1"/>
</dbReference>
<dbReference type="GO" id="GO:0003899">
    <property type="term" value="F:DNA-directed RNA polymerase activity"/>
    <property type="evidence" value="ECO:0007669"/>
    <property type="project" value="UniProtKB-EC"/>
</dbReference>
<dbReference type="InterPro" id="IPR007647">
    <property type="entry name" value="RNA_pol_Rpb2_5"/>
</dbReference>
<dbReference type="EC" id="2.7.7.6" evidence="2"/>
<feature type="domain" description="RNA polymerase Rpb2" evidence="8">
    <location>
        <begin position="102"/>
        <end position="130"/>
    </location>
</feature>
<evidence type="ECO:0000256" key="2">
    <source>
        <dbReference type="ARBA" id="ARBA00012418"/>
    </source>
</evidence>
<proteinExistence type="inferred from homology"/>
<evidence type="ECO:0000256" key="6">
    <source>
        <dbReference type="ARBA" id="ARBA00023163"/>
    </source>
</evidence>
<keyword evidence="5" id="KW-0548">Nucleotidyltransferase</keyword>
<name>A0A6L2KMD3_TANCI</name>
<dbReference type="GO" id="GO:0000428">
    <property type="term" value="C:DNA-directed RNA polymerase complex"/>
    <property type="evidence" value="ECO:0007669"/>
    <property type="project" value="UniProtKB-KW"/>
</dbReference>
<keyword evidence="3" id="KW-0240">DNA-directed RNA polymerase</keyword>
<keyword evidence="4" id="KW-0808">Transferase</keyword>
<sequence>FVWEISPAVIPQATKIFVNGLWVGIHRDLDMLDRTLRRLKRRVDVNTEDGVVRDIRLKELRIYTDYGRSSRPLFIVEKQRLLIKKKDIQKLQQRENPVDGGWHDLVSDGFIKYIDTEEEEETTMISMTIVIFKLKFAGRLATQLNC</sequence>
<reference evidence="9" key="1">
    <citation type="journal article" date="2019" name="Sci. Rep.">
        <title>Draft genome of Tanacetum cinerariifolium, the natural source of mosquito coil.</title>
        <authorList>
            <person name="Yamashiro T."/>
            <person name="Shiraishi A."/>
            <person name="Satake H."/>
            <person name="Nakayama K."/>
        </authorList>
    </citation>
    <scope>NUCLEOTIDE SEQUENCE</scope>
</reference>